<accession>A0A392QFH6</accession>
<organism evidence="1 2">
    <name type="scientific">Trifolium medium</name>
    <dbReference type="NCBI Taxonomy" id="97028"/>
    <lineage>
        <taxon>Eukaryota</taxon>
        <taxon>Viridiplantae</taxon>
        <taxon>Streptophyta</taxon>
        <taxon>Embryophyta</taxon>
        <taxon>Tracheophyta</taxon>
        <taxon>Spermatophyta</taxon>
        <taxon>Magnoliopsida</taxon>
        <taxon>eudicotyledons</taxon>
        <taxon>Gunneridae</taxon>
        <taxon>Pentapetalae</taxon>
        <taxon>rosids</taxon>
        <taxon>fabids</taxon>
        <taxon>Fabales</taxon>
        <taxon>Fabaceae</taxon>
        <taxon>Papilionoideae</taxon>
        <taxon>50 kb inversion clade</taxon>
        <taxon>NPAAA clade</taxon>
        <taxon>Hologalegina</taxon>
        <taxon>IRL clade</taxon>
        <taxon>Trifolieae</taxon>
        <taxon>Trifolium</taxon>
    </lineage>
</organism>
<sequence>MNSREVRLGNLWNRVWMEGSVALEITTEVMRRFEIERKCLEAREKGFNKLSSPLVRNSKIDSQQSSGKWNCSAEFGLGLEEDLREFLVILFLFIVDEFFCRRRCDAGIVKKVFLILGFIHERYAMQVIIIECGKI</sequence>
<evidence type="ECO:0000313" key="2">
    <source>
        <dbReference type="Proteomes" id="UP000265520"/>
    </source>
</evidence>
<dbReference type="EMBL" id="LXQA010129666">
    <property type="protein sequence ID" value="MCI22286.1"/>
    <property type="molecule type" value="Genomic_DNA"/>
</dbReference>
<protein>
    <submittedName>
        <fullName evidence="1">Uncharacterized protein</fullName>
    </submittedName>
</protein>
<comment type="caution">
    <text evidence="1">The sequence shown here is derived from an EMBL/GenBank/DDBJ whole genome shotgun (WGS) entry which is preliminary data.</text>
</comment>
<name>A0A392QFH6_9FABA</name>
<keyword evidence="2" id="KW-1185">Reference proteome</keyword>
<dbReference type="Proteomes" id="UP000265520">
    <property type="component" value="Unassembled WGS sequence"/>
</dbReference>
<proteinExistence type="predicted"/>
<dbReference type="AlphaFoldDB" id="A0A392QFH6"/>
<evidence type="ECO:0000313" key="1">
    <source>
        <dbReference type="EMBL" id="MCI22286.1"/>
    </source>
</evidence>
<reference evidence="1 2" key="1">
    <citation type="journal article" date="2018" name="Front. Plant Sci.">
        <title>Red Clover (Trifolium pratense) and Zigzag Clover (T. medium) - A Picture of Genomic Similarities and Differences.</title>
        <authorList>
            <person name="Dluhosova J."/>
            <person name="Istvanek J."/>
            <person name="Nedelnik J."/>
            <person name="Repkova J."/>
        </authorList>
    </citation>
    <scope>NUCLEOTIDE SEQUENCE [LARGE SCALE GENOMIC DNA]</scope>
    <source>
        <strain evidence="2">cv. 10/8</strain>
        <tissue evidence="1">Leaf</tissue>
    </source>
</reference>